<proteinExistence type="inferred from homology"/>
<dbReference type="NCBIfam" id="TIGR00019">
    <property type="entry name" value="prfA"/>
    <property type="match status" value="1"/>
</dbReference>
<dbReference type="Pfam" id="PF03462">
    <property type="entry name" value="PCRF"/>
    <property type="match status" value="1"/>
</dbReference>
<dbReference type="PANTHER" id="PTHR43804:SF7">
    <property type="entry name" value="LD18447P"/>
    <property type="match status" value="1"/>
</dbReference>
<dbReference type="EMBL" id="PYGF01000008">
    <property type="protein sequence ID" value="PSL02925.1"/>
    <property type="molecule type" value="Genomic_DNA"/>
</dbReference>
<evidence type="ECO:0000256" key="4">
    <source>
        <dbReference type="ARBA" id="ARBA00022917"/>
    </source>
</evidence>
<dbReference type="Pfam" id="PF00472">
    <property type="entry name" value="RF-1"/>
    <property type="match status" value="1"/>
</dbReference>
<dbReference type="Proteomes" id="UP000240708">
    <property type="component" value="Unassembled WGS sequence"/>
</dbReference>
<dbReference type="Gene3D" id="3.30.160.20">
    <property type="match status" value="1"/>
</dbReference>
<feature type="domain" description="Peptide chain release factor" evidence="8">
    <location>
        <begin position="63"/>
        <end position="177"/>
    </location>
</feature>
<name>A0A2P8E0B8_9BACT</name>
<dbReference type="NCBIfam" id="NF001859">
    <property type="entry name" value="PRK00591.1"/>
    <property type="match status" value="1"/>
</dbReference>
<evidence type="ECO:0000313" key="9">
    <source>
        <dbReference type="EMBL" id="PSL02925.1"/>
    </source>
</evidence>
<dbReference type="GO" id="GO:0005737">
    <property type="term" value="C:cytoplasm"/>
    <property type="evidence" value="ECO:0007669"/>
    <property type="project" value="UniProtKB-SubCell"/>
</dbReference>
<dbReference type="GO" id="GO:0016149">
    <property type="term" value="F:translation release factor activity, codon specific"/>
    <property type="evidence" value="ECO:0007669"/>
    <property type="project" value="UniProtKB-UniRule"/>
</dbReference>
<comment type="function">
    <text evidence="1 5">Peptide chain release factor 1 directs the termination of translation in response to the peptide chain termination codons UAG and UAA.</text>
</comment>
<evidence type="ECO:0000256" key="6">
    <source>
        <dbReference type="NCBIfam" id="TIGR00019"/>
    </source>
</evidence>
<dbReference type="OrthoDB" id="9806673at2"/>
<dbReference type="InterPro" id="IPR045853">
    <property type="entry name" value="Pep_chain_release_fac_I_sf"/>
</dbReference>
<evidence type="ECO:0000313" key="10">
    <source>
        <dbReference type="Proteomes" id="UP000240708"/>
    </source>
</evidence>
<evidence type="ECO:0000259" key="8">
    <source>
        <dbReference type="SMART" id="SM00937"/>
    </source>
</evidence>
<sequence>MLEKLQALKDRFIELGQLIIQPDSMSDMGKYTKLTKEYKELEKIVGLYDEYKLVIDNLSSTKEILEKEKDPDFREMAKQELEELKVRQEELEEQLKQQLIPKDPNDSKDCILEIRAGTGGDEAAIFAGDLFRMYQRFCDKQSWKLTVLDLTFGSSGGYKEIISTVSGADVFGMLKYESGVHRVQRVPATETQGRVHTSAATVAVLPEMDEVEVEINMNDIRKDTFCSSGPGGQSVNTTYSAVRLTHNPTGLVVTCQDEKSQIKNFEKALKVLRSRLYEIELAKHNEAVGAQRKSMVASGDRSDKIRTYNYPQSRVTDHRINKTVYNLPDVMDGNIEEFISALRFAENVEKMKNSGMEE</sequence>
<dbReference type="SMART" id="SM00937">
    <property type="entry name" value="PCRF"/>
    <property type="match status" value="1"/>
</dbReference>
<accession>A0A2P8E0B8</accession>
<keyword evidence="10" id="KW-1185">Reference proteome</keyword>
<feature type="coiled-coil region" evidence="7">
    <location>
        <begin position="48"/>
        <end position="98"/>
    </location>
</feature>
<dbReference type="FunFam" id="3.30.70.1660:FF:000002">
    <property type="entry name" value="Peptide chain release factor 1"/>
    <property type="match status" value="1"/>
</dbReference>
<keyword evidence="7" id="KW-0175">Coiled coil</keyword>
<dbReference type="InterPro" id="IPR004373">
    <property type="entry name" value="RF-1"/>
</dbReference>
<evidence type="ECO:0000256" key="3">
    <source>
        <dbReference type="ARBA" id="ARBA00022481"/>
    </source>
</evidence>
<dbReference type="Gene3D" id="6.10.140.1950">
    <property type="match status" value="1"/>
</dbReference>
<evidence type="ECO:0000256" key="5">
    <source>
        <dbReference type="HAMAP-Rule" id="MF_00093"/>
    </source>
</evidence>
<comment type="PTM">
    <text evidence="5">Methylated by PrmC. Methylation increases the termination efficiency of RF1.</text>
</comment>
<keyword evidence="3 5" id="KW-0488">Methylation</keyword>
<dbReference type="InterPro" id="IPR005139">
    <property type="entry name" value="PCRF"/>
</dbReference>
<keyword evidence="4 5" id="KW-0648">Protein biosynthesis</keyword>
<organism evidence="9 10">
    <name type="scientific">Cecembia rubra</name>
    <dbReference type="NCBI Taxonomy" id="1485585"/>
    <lineage>
        <taxon>Bacteria</taxon>
        <taxon>Pseudomonadati</taxon>
        <taxon>Bacteroidota</taxon>
        <taxon>Cytophagia</taxon>
        <taxon>Cytophagales</taxon>
        <taxon>Cyclobacteriaceae</taxon>
        <taxon>Cecembia</taxon>
    </lineage>
</organism>
<comment type="similarity">
    <text evidence="2 5">Belongs to the prokaryotic/mitochondrial release factor family.</text>
</comment>
<evidence type="ECO:0000256" key="1">
    <source>
        <dbReference type="ARBA" id="ARBA00002986"/>
    </source>
</evidence>
<dbReference type="PANTHER" id="PTHR43804">
    <property type="entry name" value="LD18447P"/>
    <property type="match status" value="1"/>
</dbReference>
<dbReference type="SUPFAM" id="SSF75620">
    <property type="entry name" value="Release factor"/>
    <property type="match status" value="1"/>
</dbReference>
<gene>
    <name evidence="5" type="primary">prfA</name>
    <name evidence="9" type="ORF">CLV48_10834</name>
</gene>
<dbReference type="Gene3D" id="3.30.70.1660">
    <property type="match status" value="1"/>
</dbReference>
<dbReference type="InterPro" id="IPR050057">
    <property type="entry name" value="Prokaryotic/Mito_RF"/>
</dbReference>
<reference evidence="9 10" key="1">
    <citation type="submission" date="2018-03" db="EMBL/GenBank/DDBJ databases">
        <title>Genomic Encyclopedia of Archaeal and Bacterial Type Strains, Phase II (KMG-II): from individual species to whole genera.</title>
        <authorList>
            <person name="Goeker M."/>
        </authorList>
    </citation>
    <scope>NUCLEOTIDE SEQUENCE [LARGE SCALE GENOMIC DNA]</scope>
    <source>
        <strain evidence="9 10">DSM 28057</strain>
    </source>
</reference>
<keyword evidence="5" id="KW-0963">Cytoplasm</keyword>
<dbReference type="FunFam" id="3.30.160.20:FF:000004">
    <property type="entry name" value="Peptide chain release factor 1"/>
    <property type="match status" value="1"/>
</dbReference>
<protein>
    <recommendedName>
        <fullName evidence="5 6">Peptide chain release factor 1</fullName>
        <shortName evidence="5">RF-1</shortName>
    </recommendedName>
</protein>
<dbReference type="AlphaFoldDB" id="A0A2P8E0B8"/>
<evidence type="ECO:0000256" key="7">
    <source>
        <dbReference type="SAM" id="Coils"/>
    </source>
</evidence>
<evidence type="ECO:0000256" key="2">
    <source>
        <dbReference type="ARBA" id="ARBA00010835"/>
    </source>
</evidence>
<comment type="subcellular location">
    <subcellularLocation>
        <location evidence="5">Cytoplasm</location>
    </subcellularLocation>
</comment>
<dbReference type="InterPro" id="IPR000352">
    <property type="entry name" value="Pep_chain_release_fac_I"/>
</dbReference>
<dbReference type="RefSeq" id="WP_106567939.1">
    <property type="nucleotide sequence ID" value="NZ_PYGF01000008.1"/>
</dbReference>
<comment type="caution">
    <text evidence="9">The sequence shown here is derived from an EMBL/GenBank/DDBJ whole genome shotgun (WGS) entry which is preliminary data.</text>
</comment>
<feature type="modified residue" description="N5-methylglutamine" evidence="5">
    <location>
        <position position="233"/>
    </location>
</feature>
<dbReference type="HAMAP" id="MF_00093">
    <property type="entry name" value="Rel_fac_1"/>
    <property type="match status" value="1"/>
</dbReference>